<sequence>MTSRLVPTAARISKARRQGGADRRPGQGQGQVDGAGRVPGPPLLCLAHVEQYGGAVAGAGAGMLGGEAAGATAEEEHGGAVALRERMG</sequence>
<proteinExistence type="predicted"/>
<organism evidence="2 3">
    <name type="scientific">Streptomyces erythrogriseus</name>
    <dbReference type="NCBI Taxonomy" id="284027"/>
    <lineage>
        <taxon>Bacteria</taxon>
        <taxon>Bacillati</taxon>
        <taxon>Actinomycetota</taxon>
        <taxon>Actinomycetes</taxon>
        <taxon>Kitasatosporales</taxon>
        <taxon>Streptomycetaceae</taxon>
        <taxon>Streptomyces</taxon>
        <taxon>Streptomyces griseoincarnatus group</taxon>
    </lineage>
</organism>
<dbReference type="EMBL" id="BAAAVA010000034">
    <property type="protein sequence ID" value="GAA2928445.1"/>
    <property type="molecule type" value="Genomic_DNA"/>
</dbReference>
<reference evidence="2 3" key="1">
    <citation type="journal article" date="2019" name="Int. J. Syst. Evol. Microbiol.">
        <title>The Global Catalogue of Microorganisms (GCM) 10K type strain sequencing project: providing services to taxonomists for standard genome sequencing and annotation.</title>
        <authorList>
            <consortium name="The Broad Institute Genomics Platform"/>
            <consortium name="The Broad Institute Genome Sequencing Center for Infectious Disease"/>
            <person name="Wu L."/>
            <person name="Ma J."/>
        </authorList>
    </citation>
    <scope>NUCLEOTIDE SEQUENCE [LARGE SCALE GENOMIC DNA]</scope>
    <source>
        <strain evidence="2 3">JCM 9650</strain>
    </source>
</reference>
<gene>
    <name evidence="2" type="ORF">GCM10010478_31610</name>
</gene>
<protein>
    <submittedName>
        <fullName evidence="2">Uncharacterized protein</fullName>
    </submittedName>
</protein>
<comment type="caution">
    <text evidence="2">The sequence shown here is derived from an EMBL/GenBank/DDBJ whole genome shotgun (WGS) entry which is preliminary data.</text>
</comment>
<evidence type="ECO:0000313" key="3">
    <source>
        <dbReference type="Proteomes" id="UP001501423"/>
    </source>
</evidence>
<accession>A0ABN3WUK3</accession>
<dbReference type="Proteomes" id="UP001501423">
    <property type="component" value="Unassembled WGS sequence"/>
</dbReference>
<feature type="region of interest" description="Disordered" evidence="1">
    <location>
        <begin position="1"/>
        <end position="40"/>
    </location>
</feature>
<name>A0ABN3WUK3_9ACTN</name>
<evidence type="ECO:0000313" key="2">
    <source>
        <dbReference type="EMBL" id="GAA2928445.1"/>
    </source>
</evidence>
<keyword evidence="3" id="KW-1185">Reference proteome</keyword>
<evidence type="ECO:0000256" key="1">
    <source>
        <dbReference type="SAM" id="MobiDB-lite"/>
    </source>
</evidence>